<comment type="subcellular location">
    <subcellularLocation>
        <location evidence="1">Membrane</location>
        <topology evidence="1">Multi-pass membrane protein</topology>
    </subcellularLocation>
</comment>
<proteinExistence type="predicted"/>
<evidence type="ECO:0000313" key="7">
    <source>
        <dbReference type="Proteomes" id="UP000663881"/>
    </source>
</evidence>
<accession>A0A820BIW2</accession>
<evidence type="ECO:0000313" key="6">
    <source>
        <dbReference type="EMBL" id="CAF4201400.1"/>
    </source>
</evidence>
<evidence type="ECO:0000256" key="4">
    <source>
        <dbReference type="ARBA" id="ARBA00023136"/>
    </source>
</evidence>
<dbReference type="PANTHER" id="PTHR42718:SF1">
    <property type="entry name" value="LOW AFFINITY AMMONIUM TRANSPORTER"/>
    <property type="match status" value="1"/>
</dbReference>
<evidence type="ECO:0000256" key="3">
    <source>
        <dbReference type="ARBA" id="ARBA00022989"/>
    </source>
</evidence>
<dbReference type="PANTHER" id="PTHR42718">
    <property type="entry name" value="MAJOR FACILITATOR SUPERFAMILY MULTIDRUG TRANSPORTER MFSC"/>
    <property type="match status" value="1"/>
</dbReference>
<dbReference type="InterPro" id="IPR036259">
    <property type="entry name" value="MFS_trans_sf"/>
</dbReference>
<feature type="transmembrane region" description="Helical" evidence="5">
    <location>
        <begin position="21"/>
        <end position="42"/>
    </location>
</feature>
<dbReference type="EMBL" id="CAJOAY010009294">
    <property type="protein sequence ID" value="CAF4201400.1"/>
    <property type="molecule type" value="Genomic_DNA"/>
</dbReference>
<name>A0A820BIW2_9BILA</name>
<feature type="transmembrane region" description="Helical" evidence="5">
    <location>
        <begin position="62"/>
        <end position="82"/>
    </location>
</feature>
<sequence>DISFPAASLIVSNSMPMNQQGVAASMVNTAINWSISLGLGIAGTVESELLKRGKTTLEGYRGGLYAGIGLSATGVIVALLFCRVPAVIKPDPEKKPDQIDNTPVAASSETVIDVDMTKDGGQKEQFPIMVRL</sequence>
<dbReference type="GO" id="GO:0016020">
    <property type="term" value="C:membrane"/>
    <property type="evidence" value="ECO:0007669"/>
    <property type="project" value="UniProtKB-SubCell"/>
</dbReference>
<gene>
    <name evidence="6" type="ORF">OKA104_LOCUS41008</name>
</gene>
<keyword evidence="2 5" id="KW-0812">Transmembrane</keyword>
<dbReference type="Proteomes" id="UP000663881">
    <property type="component" value="Unassembled WGS sequence"/>
</dbReference>
<dbReference type="AlphaFoldDB" id="A0A820BIW2"/>
<evidence type="ECO:0000256" key="1">
    <source>
        <dbReference type="ARBA" id="ARBA00004141"/>
    </source>
</evidence>
<protein>
    <submittedName>
        <fullName evidence="6">Uncharacterized protein</fullName>
    </submittedName>
</protein>
<keyword evidence="3 5" id="KW-1133">Transmembrane helix</keyword>
<comment type="caution">
    <text evidence="6">The sequence shown here is derived from an EMBL/GenBank/DDBJ whole genome shotgun (WGS) entry which is preliminary data.</text>
</comment>
<dbReference type="SUPFAM" id="SSF103473">
    <property type="entry name" value="MFS general substrate transporter"/>
    <property type="match status" value="1"/>
</dbReference>
<reference evidence="6" key="1">
    <citation type="submission" date="2021-02" db="EMBL/GenBank/DDBJ databases">
        <authorList>
            <person name="Nowell W R."/>
        </authorList>
    </citation>
    <scope>NUCLEOTIDE SEQUENCE</scope>
</reference>
<keyword evidence="4 5" id="KW-0472">Membrane</keyword>
<feature type="non-terminal residue" evidence="6">
    <location>
        <position position="1"/>
    </location>
</feature>
<organism evidence="6 7">
    <name type="scientific">Adineta steineri</name>
    <dbReference type="NCBI Taxonomy" id="433720"/>
    <lineage>
        <taxon>Eukaryota</taxon>
        <taxon>Metazoa</taxon>
        <taxon>Spiralia</taxon>
        <taxon>Gnathifera</taxon>
        <taxon>Rotifera</taxon>
        <taxon>Eurotatoria</taxon>
        <taxon>Bdelloidea</taxon>
        <taxon>Adinetida</taxon>
        <taxon>Adinetidae</taxon>
        <taxon>Adineta</taxon>
    </lineage>
</organism>
<evidence type="ECO:0000256" key="2">
    <source>
        <dbReference type="ARBA" id="ARBA00022692"/>
    </source>
</evidence>
<dbReference type="Gene3D" id="1.20.1250.20">
    <property type="entry name" value="MFS general substrate transporter like domains"/>
    <property type="match status" value="1"/>
</dbReference>
<evidence type="ECO:0000256" key="5">
    <source>
        <dbReference type="SAM" id="Phobius"/>
    </source>
</evidence>